<comment type="similarity">
    <text evidence="1 13 14">Belongs to the ATPase B chain family.</text>
</comment>
<evidence type="ECO:0000256" key="11">
    <source>
        <dbReference type="ARBA" id="ARBA00025198"/>
    </source>
</evidence>
<dbReference type="GO" id="GO:0046961">
    <property type="term" value="F:proton-transporting ATPase activity, rotational mechanism"/>
    <property type="evidence" value="ECO:0007669"/>
    <property type="project" value="TreeGrafter"/>
</dbReference>
<keyword evidence="6 13" id="KW-0375">Hydrogen ion transport</keyword>
<dbReference type="Proteomes" id="UP000050331">
    <property type="component" value="Chromosome"/>
</dbReference>
<evidence type="ECO:0000256" key="14">
    <source>
        <dbReference type="RuleBase" id="RU003848"/>
    </source>
</evidence>
<comment type="function">
    <text evidence="11 13">F(1)F(0) ATP synthase produces ATP from ADP in the presence of a proton or sodium gradient. F-type ATPases consist of two structural domains, F(1) containing the extramembraneous catalytic core and F(0) containing the membrane proton channel, linked together by a central stalk and a peripheral stalk. During catalysis, ATP synthesis in the catalytic domain of F(1) is coupled via a rotary mechanism of the central stalk subunits to proton translocation.</text>
</comment>
<dbReference type="STRING" id="1472767.AOX59_15705"/>
<gene>
    <name evidence="13" type="primary">atpF</name>
    <name evidence="16" type="ORF">AOX59_15705</name>
</gene>
<dbReference type="InterPro" id="IPR002146">
    <property type="entry name" value="ATP_synth_b/b'su_bac/chlpt"/>
</dbReference>
<protein>
    <recommendedName>
        <fullName evidence="13">ATP synthase subunit b</fullName>
    </recommendedName>
    <alternativeName>
        <fullName evidence="13">ATP synthase F(0) sector subunit b</fullName>
    </alternativeName>
    <alternativeName>
        <fullName evidence="13">ATPase subunit I</fullName>
    </alternativeName>
    <alternativeName>
        <fullName evidence="13">F-type ATPase subunit b</fullName>
        <shortName evidence="13">F-ATPase subunit b</shortName>
    </alternativeName>
</protein>
<accession>A0A0U3WA36</accession>
<feature type="region of interest" description="Disordered" evidence="15">
    <location>
        <begin position="66"/>
        <end position="87"/>
    </location>
</feature>
<name>A0A0U3WA36_9BACI</name>
<keyword evidence="7 13" id="KW-1133">Transmembrane helix</keyword>
<evidence type="ECO:0000256" key="15">
    <source>
        <dbReference type="SAM" id="MobiDB-lite"/>
    </source>
</evidence>
<keyword evidence="9 13" id="KW-0472">Membrane</keyword>
<keyword evidence="4 13" id="KW-0138">CF(0)</keyword>
<dbReference type="SUPFAM" id="SSF81573">
    <property type="entry name" value="F1F0 ATP synthase subunit B, membrane domain"/>
    <property type="match status" value="1"/>
</dbReference>
<dbReference type="PANTHER" id="PTHR33445:SF1">
    <property type="entry name" value="ATP SYNTHASE SUBUNIT B"/>
    <property type="match status" value="1"/>
</dbReference>
<evidence type="ECO:0000256" key="12">
    <source>
        <dbReference type="ARBA" id="ARBA00037847"/>
    </source>
</evidence>
<dbReference type="NCBIfam" id="TIGR01144">
    <property type="entry name" value="ATP_synt_b"/>
    <property type="match status" value="1"/>
</dbReference>
<keyword evidence="2 13" id="KW-0813">Transport</keyword>
<comment type="function">
    <text evidence="13">Component of the F(0) channel, it forms part of the peripheral stalk, linking F(1) to F(0).</text>
</comment>
<keyword evidence="17" id="KW-1185">Reference proteome</keyword>
<feature type="transmembrane region" description="Helical" evidence="13">
    <location>
        <begin position="22"/>
        <end position="41"/>
    </location>
</feature>
<dbReference type="InterPro" id="IPR005864">
    <property type="entry name" value="ATP_synth_F0_bsu_bac"/>
</dbReference>
<evidence type="ECO:0000313" key="16">
    <source>
        <dbReference type="EMBL" id="ALX49890.1"/>
    </source>
</evidence>
<dbReference type="KEGG" id="lao:AOX59_15705"/>
<dbReference type="EMBL" id="CP013862">
    <property type="protein sequence ID" value="ALX49890.1"/>
    <property type="molecule type" value="Genomic_DNA"/>
</dbReference>
<dbReference type="PANTHER" id="PTHR33445">
    <property type="entry name" value="ATP SYNTHASE SUBUNIT B', CHLOROPLASTIC"/>
    <property type="match status" value="1"/>
</dbReference>
<evidence type="ECO:0000256" key="10">
    <source>
        <dbReference type="ARBA" id="ARBA00023310"/>
    </source>
</evidence>
<keyword evidence="5 13" id="KW-0812">Transmembrane</keyword>
<evidence type="ECO:0000256" key="2">
    <source>
        <dbReference type="ARBA" id="ARBA00022448"/>
    </source>
</evidence>
<evidence type="ECO:0000256" key="8">
    <source>
        <dbReference type="ARBA" id="ARBA00023065"/>
    </source>
</evidence>
<dbReference type="RefSeq" id="WP_068446842.1">
    <property type="nucleotide sequence ID" value="NZ_CP013862.1"/>
</dbReference>
<feature type="compositionally biased region" description="Basic and acidic residues" evidence="15">
    <location>
        <begin position="99"/>
        <end position="120"/>
    </location>
</feature>
<keyword evidence="10 13" id="KW-0066">ATP synthesis</keyword>
<dbReference type="GO" id="GO:0012505">
    <property type="term" value="C:endomembrane system"/>
    <property type="evidence" value="ECO:0007669"/>
    <property type="project" value="UniProtKB-SubCell"/>
</dbReference>
<dbReference type="Gene3D" id="1.20.5.620">
    <property type="entry name" value="F1F0 ATP synthase subunit B, membrane domain"/>
    <property type="match status" value="1"/>
</dbReference>
<evidence type="ECO:0000256" key="1">
    <source>
        <dbReference type="ARBA" id="ARBA00005513"/>
    </source>
</evidence>
<comment type="subunit">
    <text evidence="13">F-type ATPases have 2 components, F(1) - the catalytic core - and F(0) - the membrane proton channel. F(1) has five subunits: alpha(3), beta(3), gamma(1), delta(1), epsilon(1). F(0) has three main subunits: a(1), b(2) and c(10-14). The alpha and beta chains form an alternating ring which encloses part of the gamma chain. F(1) is attached to F(0) by a central stalk formed by the gamma and epsilon chains, while a peripheral stalk is formed by the delta and b chains.</text>
</comment>
<evidence type="ECO:0000256" key="5">
    <source>
        <dbReference type="ARBA" id="ARBA00022692"/>
    </source>
</evidence>
<evidence type="ECO:0000256" key="4">
    <source>
        <dbReference type="ARBA" id="ARBA00022547"/>
    </source>
</evidence>
<feature type="compositionally biased region" description="Basic and acidic residues" evidence="15">
    <location>
        <begin position="66"/>
        <end position="84"/>
    </location>
</feature>
<evidence type="ECO:0000313" key="17">
    <source>
        <dbReference type="Proteomes" id="UP000050331"/>
    </source>
</evidence>
<dbReference type="Pfam" id="PF00430">
    <property type="entry name" value="ATP-synt_B"/>
    <property type="match status" value="1"/>
</dbReference>
<dbReference type="GO" id="GO:0045259">
    <property type="term" value="C:proton-transporting ATP synthase complex"/>
    <property type="evidence" value="ECO:0007669"/>
    <property type="project" value="UniProtKB-KW"/>
</dbReference>
<keyword evidence="3 13" id="KW-1003">Cell membrane</keyword>
<evidence type="ECO:0000256" key="13">
    <source>
        <dbReference type="HAMAP-Rule" id="MF_01398"/>
    </source>
</evidence>
<keyword evidence="8 13" id="KW-0406">Ion transport</keyword>
<proteinExistence type="inferred from homology"/>
<dbReference type="CDD" id="cd06503">
    <property type="entry name" value="ATP-synt_Fo_b"/>
    <property type="match status" value="1"/>
</dbReference>
<dbReference type="InterPro" id="IPR028987">
    <property type="entry name" value="ATP_synth_B-like_membr_sf"/>
</dbReference>
<dbReference type="AlphaFoldDB" id="A0A0U3WA36"/>
<evidence type="ECO:0000256" key="3">
    <source>
        <dbReference type="ARBA" id="ARBA00022475"/>
    </source>
</evidence>
<dbReference type="GO" id="GO:0046933">
    <property type="term" value="F:proton-transporting ATP synthase activity, rotational mechanism"/>
    <property type="evidence" value="ECO:0007669"/>
    <property type="project" value="UniProtKB-UniRule"/>
</dbReference>
<organism evidence="16 17">
    <name type="scientific">Lentibacillus amyloliquefaciens</name>
    <dbReference type="NCBI Taxonomy" id="1472767"/>
    <lineage>
        <taxon>Bacteria</taxon>
        <taxon>Bacillati</taxon>
        <taxon>Bacillota</taxon>
        <taxon>Bacilli</taxon>
        <taxon>Bacillales</taxon>
        <taxon>Bacillaceae</taxon>
        <taxon>Lentibacillus</taxon>
    </lineage>
</organism>
<sequence>MQSFTGFTHVYAALGGLHVGDMLMQLFFFIVLILLVRKFAWGPLIGVMQKREEYVAGEIEAAEQSRAEAEKSREEAAEQLKQTKQEATQIIEDARNAGTKQEKDIVASARQEADRIKESAQEEIENEKEKAIQTLQDKVASLSVQIATKVIEKEISEQDQEELINEYIKEVGEER</sequence>
<dbReference type="GO" id="GO:0005886">
    <property type="term" value="C:plasma membrane"/>
    <property type="evidence" value="ECO:0007669"/>
    <property type="project" value="UniProtKB-SubCell"/>
</dbReference>
<feature type="region of interest" description="Disordered" evidence="15">
    <location>
        <begin position="99"/>
        <end position="124"/>
    </location>
</feature>
<evidence type="ECO:0000256" key="6">
    <source>
        <dbReference type="ARBA" id="ARBA00022781"/>
    </source>
</evidence>
<dbReference type="InterPro" id="IPR050059">
    <property type="entry name" value="ATP_synthase_B_chain"/>
</dbReference>
<evidence type="ECO:0000256" key="9">
    <source>
        <dbReference type="ARBA" id="ARBA00023136"/>
    </source>
</evidence>
<dbReference type="OrthoDB" id="282095at2"/>
<reference evidence="16 17" key="1">
    <citation type="submission" date="2016-01" db="EMBL/GenBank/DDBJ databases">
        <title>Complete genome sequence of strain Lentibacillus amyloliquefaciens LAM0015T isolated from saline sediment.</title>
        <authorList>
            <person name="Wang J.-L."/>
            <person name="He M.-X."/>
        </authorList>
    </citation>
    <scope>NUCLEOTIDE SEQUENCE [LARGE SCALE GENOMIC DNA]</scope>
    <source>
        <strain evidence="16 17">LAM0015</strain>
    </source>
</reference>
<dbReference type="HAMAP" id="MF_01398">
    <property type="entry name" value="ATP_synth_b_bprime"/>
    <property type="match status" value="1"/>
</dbReference>
<comment type="subcellular location">
    <subcellularLocation>
        <location evidence="13">Cell membrane</location>
        <topology evidence="13">Single-pass membrane protein</topology>
    </subcellularLocation>
    <subcellularLocation>
        <location evidence="12">Endomembrane system</location>
        <topology evidence="12">Single-pass membrane protein</topology>
    </subcellularLocation>
</comment>
<evidence type="ECO:0000256" key="7">
    <source>
        <dbReference type="ARBA" id="ARBA00022989"/>
    </source>
</evidence>